<proteinExistence type="predicted"/>
<name>A0AAV4XM90_CAEEX</name>
<comment type="caution">
    <text evidence="2">The sequence shown here is derived from an EMBL/GenBank/DDBJ whole genome shotgun (WGS) entry which is preliminary data.</text>
</comment>
<dbReference type="Proteomes" id="UP001054945">
    <property type="component" value="Unassembled WGS sequence"/>
</dbReference>
<organism evidence="2 3">
    <name type="scientific">Caerostris extrusa</name>
    <name type="common">Bark spider</name>
    <name type="synonym">Caerostris bankana</name>
    <dbReference type="NCBI Taxonomy" id="172846"/>
    <lineage>
        <taxon>Eukaryota</taxon>
        <taxon>Metazoa</taxon>
        <taxon>Ecdysozoa</taxon>
        <taxon>Arthropoda</taxon>
        <taxon>Chelicerata</taxon>
        <taxon>Arachnida</taxon>
        <taxon>Araneae</taxon>
        <taxon>Araneomorphae</taxon>
        <taxon>Entelegynae</taxon>
        <taxon>Araneoidea</taxon>
        <taxon>Araneidae</taxon>
        <taxon>Caerostris</taxon>
    </lineage>
</organism>
<feature type="region of interest" description="Disordered" evidence="1">
    <location>
        <begin position="1"/>
        <end position="32"/>
    </location>
</feature>
<dbReference type="AlphaFoldDB" id="A0AAV4XM90"/>
<reference evidence="2 3" key="1">
    <citation type="submission" date="2021-06" db="EMBL/GenBank/DDBJ databases">
        <title>Caerostris extrusa draft genome.</title>
        <authorList>
            <person name="Kono N."/>
            <person name="Arakawa K."/>
        </authorList>
    </citation>
    <scope>NUCLEOTIDE SEQUENCE [LARGE SCALE GENOMIC DNA]</scope>
</reference>
<dbReference type="EMBL" id="BPLR01000638">
    <property type="protein sequence ID" value="GIY96222.1"/>
    <property type="molecule type" value="Genomic_DNA"/>
</dbReference>
<sequence length="97" mass="11284">MPGEVCAEEKRHWRHGHVSSSARQSGKQPPATRFQTDWGIRAFSGSRPLRPLAGELPPGNFWERVECLSYWNNFFLFISFQTLVVEERCKVLIAFRF</sequence>
<accession>A0AAV4XM90</accession>
<evidence type="ECO:0000313" key="3">
    <source>
        <dbReference type="Proteomes" id="UP001054945"/>
    </source>
</evidence>
<evidence type="ECO:0000256" key="1">
    <source>
        <dbReference type="SAM" id="MobiDB-lite"/>
    </source>
</evidence>
<evidence type="ECO:0000313" key="2">
    <source>
        <dbReference type="EMBL" id="GIY96222.1"/>
    </source>
</evidence>
<feature type="compositionally biased region" description="Polar residues" evidence="1">
    <location>
        <begin position="18"/>
        <end position="27"/>
    </location>
</feature>
<protein>
    <submittedName>
        <fullName evidence="2">Uncharacterized protein</fullName>
    </submittedName>
</protein>
<keyword evidence="3" id="KW-1185">Reference proteome</keyword>
<gene>
    <name evidence="2" type="ORF">CEXT_119681</name>
</gene>